<evidence type="ECO:0000256" key="1">
    <source>
        <dbReference type="SAM" id="Phobius"/>
    </source>
</evidence>
<dbReference type="AlphaFoldDB" id="A0A9D2DS68"/>
<keyword evidence="1" id="KW-1133">Transmembrane helix</keyword>
<feature type="transmembrane region" description="Helical" evidence="1">
    <location>
        <begin position="117"/>
        <end position="139"/>
    </location>
</feature>
<reference evidence="2" key="1">
    <citation type="journal article" date="2021" name="PeerJ">
        <title>Extensive microbial diversity within the chicken gut microbiome revealed by metagenomics and culture.</title>
        <authorList>
            <person name="Gilroy R."/>
            <person name="Ravi A."/>
            <person name="Getino M."/>
            <person name="Pursley I."/>
            <person name="Horton D.L."/>
            <person name="Alikhan N.F."/>
            <person name="Baker D."/>
            <person name="Gharbi K."/>
            <person name="Hall N."/>
            <person name="Watson M."/>
            <person name="Adriaenssens E.M."/>
            <person name="Foster-Nyarko E."/>
            <person name="Jarju S."/>
            <person name="Secka A."/>
            <person name="Antonio M."/>
            <person name="Oren A."/>
            <person name="Chaudhuri R.R."/>
            <person name="La Ragione R."/>
            <person name="Hildebrand F."/>
            <person name="Pallen M.J."/>
        </authorList>
    </citation>
    <scope>NUCLEOTIDE SEQUENCE</scope>
    <source>
        <strain evidence="2">14324</strain>
    </source>
</reference>
<proteinExistence type="predicted"/>
<dbReference type="Proteomes" id="UP000824041">
    <property type="component" value="Unassembled WGS sequence"/>
</dbReference>
<keyword evidence="1" id="KW-0472">Membrane</keyword>
<accession>A0A9D2DS68</accession>
<gene>
    <name evidence="2" type="ORF">IAA21_04340</name>
</gene>
<protein>
    <submittedName>
        <fullName evidence="2">Stage II sporulation protein M</fullName>
    </submittedName>
</protein>
<evidence type="ECO:0000313" key="3">
    <source>
        <dbReference type="Proteomes" id="UP000824041"/>
    </source>
</evidence>
<keyword evidence="1" id="KW-0812">Transmembrane</keyword>
<organism evidence="2 3">
    <name type="scientific">Candidatus Blautia faecigallinarum</name>
    <dbReference type="NCBI Taxonomy" id="2838488"/>
    <lineage>
        <taxon>Bacteria</taxon>
        <taxon>Bacillati</taxon>
        <taxon>Bacillota</taxon>
        <taxon>Clostridia</taxon>
        <taxon>Lachnospirales</taxon>
        <taxon>Lachnospiraceae</taxon>
        <taxon>Blautia</taxon>
    </lineage>
</organism>
<feature type="transmembrane region" description="Helical" evidence="1">
    <location>
        <begin position="15"/>
        <end position="34"/>
    </location>
</feature>
<feature type="transmembrane region" description="Helical" evidence="1">
    <location>
        <begin position="73"/>
        <end position="97"/>
    </location>
</feature>
<reference evidence="2" key="2">
    <citation type="submission" date="2021-04" db="EMBL/GenBank/DDBJ databases">
        <authorList>
            <person name="Gilroy R."/>
        </authorList>
    </citation>
    <scope>NUCLEOTIDE SEQUENCE</scope>
    <source>
        <strain evidence="2">14324</strain>
    </source>
</reference>
<sequence>MKRIWKEGKKRTFPAWRLFLAGFLLGILLPNILWKLKWQQQTIASMYLIRTFAKDEVSGPAYLLEVLRIRGSFFLLAFFCGFSVFGVPLAVVGLVLAGMKIGMLLTLSVLQFGVTGGLAGAGLIFPQYLFYLPVWVYFLRAVYTQSREVWKNRGLFPQKVYRYTGFFVLTALLLLAGVLGETYVNPLVVEMLIKNLKFL</sequence>
<name>A0A9D2DS68_9FIRM</name>
<dbReference type="EMBL" id="DXBU01000058">
    <property type="protein sequence ID" value="HIZ22014.1"/>
    <property type="molecule type" value="Genomic_DNA"/>
</dbReference>
<evidence type="ECO:0000313" key="2">
    <source>
        <dbReference type="EMBL" id="HIZ22014.1"/>
    </source>
</evidence>
<feature type="transmembrane region" description="Helical" evidence="1">
    <location>
        <begin position="160"/>
        <end position="179"/>
    </location>
</feature>
<comment type="caution">
    <text evidence="2">The sequence shown here is derived from an EMBL/GenBank/DDBJ whole genome shotgun (WGS) entry which is preliminary data.</text>
</comment>